<dbReference type="EMBL" id="CWJI01000001">
    <property type="protein sequence ID" value="CRY53522.1"/>
    <property type="molecule type" value="Genomic_DNA"/>
</dbReference>
<feature type="transmembrane region" description="Helical" evidence="1">
    <location>
        <begin position="6"/>
        <end position="26"/>
    </location>
</feature>
<keyword evidence="1" id="KW-0812">Transmembrane</keyword>
<reference evidence="3" key="1">
    <citation type="submission" date="2015-03" db="EMBL/GenBank/DDBJ databases">
        <authorList>
            <consortium name="Pathogen Informatics"/>
        </authorList>
    </citation>
    <scope>NUCLEOTIDE SEQUENCE [LARGE SCALE GENOMIC DNA]</scope>
    <source>
        <strain evidence="3">R148</strain>
    </source>
</reference>
<keyword evidence="1" id="KW-0472">Membrane</keyword>
<dbReference type="Proteomes" id="UP000043316">
    <property type="component" value="Unassembled WGS sequence"/>
</dbReference>
<evidence type="ECO:0000256" key="1">
    <source>
        <dbReference type="SAM" id="Phobius"/>
    </source>
</evidence>
<accession>A0A0H5LR73</accession>
<gene>
    <name evidence="2" type="ORF">ERS008476_00418</name>
</gene>
<protein>
    <submittedName>
        <fullName evidence="2">Uncharacterized protein</fullName>
    </submittedName>
</protein>
<evidence type="ECO:0000313" key="2">
    <source>
        <dbReference type="EMBL" id="CRY53522.1"/>
    </source>
</evidence>
<sequence>MVATTVVVPLFVQIAGGIALIVDYLGRILDENILVIPHRLLIFSE</sequence>
<proteinExistence type="predicted"/>
<evidence type="ECO:0000313" key="3">
    <source>
        <dbReference type="Proteomes" id="UP000043316"/>
    </source>
</evidence>
<organism evidence="2 3">
    <name type="scientific">Yersinia intermedia</name>
    <dbReference type="NCBI Taxonomy" id="631"/>
    <lineage>
        <taxon>Bacteria</taxon>
        <taxon>Pseudomonadati</taxon>
        <taxon>Pseudomonadota</taxon>
        <taxon>Gammaproteobacteria</taxon>
        <taxon>Enterobacterales</taxon>
        <taxon>Yersiniaceae</taxon>
        <taxon>Yersinia</taxon>
    </lineage>
</organism>
<dbReference type="AlphaFoldDB" id="A0A0H5LR73"/>
<name>A0A0H5LR73_YERIN</name>
<keyword evidence="1" id="KW-1133">Transmembrane helix</keyword>